<dbReference type="PIRSF" id="PIRSF016919">
    <property type="entry name" value="HupE_UreJ"/>
    <property type="match status" value="1"/>
</dbReference>
<evidence type="ECO:0000313" key="4">
    <source>
        <dbReference type="Proteomes" id="UP000501991"/>
    </source>
</evidence>
<reference evidence="3 4" key="1">
    <citation type="submission" date="2020-02" db="EMBL/GenBank/DDBJ databases">
        <title>Nitrogenibacter mangrovi gen. nov., sp. nov. isolated from mangrove sediment, a denitrifying betaproteobacterium.</title>
        <authorList>
            <person name="Liao H."/>
            <person name="Tian Y."/>
        </authorList>
    </citation>
    <scope>NUCLEOTIDE SEQUENCE [LARGE SCALE GENOMIC DNA]</scope>
    <source>
        <strain evidence="3 4">M9-3-2</strain>
    </source>
</reference>
<dbReference type="EMBL" id="CP048836">
    <property type="protein sequence ID" value="QID16875.1"/>
    <property type="molecule type" value="Genomic_DNA"/>
</dbReference>
<keyword evidence="1" id="KW-0812">Transmembrane</keyword>
<keyword evidence="4" id="KW-1185">Reference proteome</keyword>
<evidence type="ECO:0000256" key="2">
    <source>
        <dbReference type="SAM" id="SignalP"/>
    </source>
</evidence>
<dbReference type="AlphaFoldDB" id="A0A6C1B1T8"/>
<dbReference type="KEGG" id="azq:G3580_04025"/>
<feature type="chain" id="PRO_5025432979" evidence="2">
    <location>
        <begin position="22"/>
        <end position="191"/>
    </location>
</feature>
<proteinExistence type="predicted"/>
<organism evidence="3 4">
    <name type="scientific">Nitrogeniibacter mangrovi</name>
    <dbReference type="NCBI Taxonomy" id="2016596"/>
    <lineage>
        <taxon>Bacteria</taxon>
        <taxon>Pseudomonadati</taxon>
        <taxon>Pseudomonadota</taxon>
        <taxon>Betaproteobacteria</taxon>
        <taxon>Rhodocyclales</taxon>
        <taxon>Zoogloeaceae</taxon>
        <taxon>Nitrogeniibacter</taxon>
    </lineage>
</organism>
<accession>A0A6C1B1T8</accession>
<feature type="transmembrane region" description="Helical" evidence="1">
    <location>
        <begin position="31"/>
        <end position="54"/>
    </location>
</feature>
<evidence type="ECO:0000256" key="1">
    <source>
        <dbReference type="SAM" id="Phobius"/>
    </source>
</evidence>
<keyword evidence="2" id="KW-0732">Signal</keyword>
<keyword evidence="1" id="KW-1133">Transmembrane helix</keyword>
<feature type="transmembrane region" description="Helical" evidence="1">
    <location>
        <begin position="63"/>
        <end position="85"/>
    </location>
</feature>
<gene>
    <name evidence="3" type="ORF">G3580_04025</name>
</gene>
<protein>
    <submittedName>
        <fullName evidence="3">HupE/UreJ family protein</fullName>
    </submittedName>
</protein>
<feature type="signal peptide" evidence="2">
    <location>
        <begin position="1"/>
        <end position="21"/>
    </location>
</feature>
<dbReference type="Proteomes" id="UP000501991">
    <property type="component" value="Chromosome"/>
</dbReference>
<keyword evidence="1" id="KW-0472">Membrane</keyword>
<evidence type="ECO:0000313" key="3">
    <source>
        <dbReference type="EMBL" id="QID16875.1"/>
    </source>
</evidence>
<sequence length="191" mass="18964">MRASRFVLALALLAGSSVAMAHPGHGGAGFGAGFIHPFSGLDHVMAMIAVGLFAMRQSGSGRWVLPGAFLAAMVGGALLGAAGVGLPLQEAGIAASLLVFGLAIAFLARAPLSVAVPMVAFFGLFHGGAHFAEMGHGSLTAYVTGFAVATVTLHAAGMVVGGWMPRNGASRLFKRALGAVIAGTGLVLLGA</sequence>
<feature type="transmembrane region" description="Helical" evidence="1">
    <location>
        <begin position="115"/>
        <end position="133"/>
    </location>
</feature>
<dbReference type="RefSeq" id="WP_173764045.1">
    <property type="nucleotide sequence ID" value="NZ_CP048836.1"/>
</dbReference>
<name>A0A6C1B1T8_9RHOO</name>
<feature type="transmembrane region" description="Helical" evidence="1">
    <location>
        <begin position="139"/>
        <end position="160"/>
    </location>
</feature>
<feature type="transmembrane region" description="Helical" evidence="1">
    <location>
        <begin position="91"/>
        <end position="108"/>
    </location>
</feature>
<dbReference type="InterPro" id="IPR007038">
    <property type="entry name" value="HupE_UreJ"/>
</dbReference>
<dbReference type="Pfam" id="PF04955">
    <property type="entry name" value="HupE_UreJ"/>
    <property type="match status" value="1"/>
</dbReference>